<keyword evidence="4" id="KW-1185">Reference proteome</keyword>
<organism evidence="3 4">
    <name type="scientific">Methylobacterium crusticola</name>
    <dbReference type="NCBI Taxonomy" id="1697972"/>
    <lineage>
        <taxon>Bacteria</taxon>
        <taxon>Pseudomonadati</taxon>
        <taxon>Pseudomonadota</taxon>
        <taxon>Alphaproteobacteria</taxon>
        <taxon>Hyphomicrobiales</taxon>
        <taxon>Methylobacteriaceae</taxon>
        <taxon>Methylobacterium</taxon>
    </lineage>
</organism>
<reference evidence="3" key="2">
    <citation type="submission" date="2021-08" db="EMBL/GenBank/DDBJ databases">
        <authorList>
            <person name="Tani A."/>
            <person name="Ola A."/>
            <person name="Ogura Y."/>
            <person name="Katsura K."/>
            <person name="Hayashi T."/>
        </authorList>
    </citation>
    <scope>NUCLEOTIDE SEQUENCE</scope>
    <source>
        <strain evidence="3">KCTC 52305</strain>
    </source>
</reference>
<evidence type="ECO:0000256" key="2">
    <source>
        <dbReference type="SAM" id="SignalP"/>
    </source>
</evidence>
<feature type="chain" id="PRO_5045476890" evidence="2">
    <location>
        <begin position="22"/>
        <end position="84"/>
    </location>
</feature>
<evidence type="ECO:0000313" key="3">
    <source>
        <dbReference type="EMBL" id="GJD53494.1"/>
    </source>
</evidence>
<name>A0ABQ4R9P3_9HYPH</name>
<keyword evidence="2" id="KW-0732">Signal</keyword>
<dbReference type="RefSeq" id="WP_128565186.1">
    <property type="nucleotide sequence ID" value="NZ_BPQH01000030.1"/>
</dbReference>
<dbReference type="EMBL" id="BPQH01000030">
    <property type="protein sequence ID" value="GJD53494.1"/>
    <property type="molecule type" value="Genomic_DNA"/>
</dbReference>
<protein>
    <submittedName>
        <fullName evidence="3">Uncharacterized protein</fullName>
    </submittedName>
</protein>
<accession>A0ABQ4R9P3</accession>
<evidence type="ECO:0000256" key="1">
    <source>
        <dbReference type="SAM" id="MobiDB-lite"/>
    </source>
</evidence>
<feature type="region of interest" description="Disordered" evidence="1">
    <location>
        <begin position="21"/>
        <end position="49"/>
    </location>
</feature>
<reference evidence="3" key="1">
    <citation type="journal article" date="2021" name="Front. Microbiol.">
        <title>Comprehensive Comparative Genomics and Phenotyping of Methylobacterium Species.</title>
        <authorList>
            <person name="Alessa O."/>
            <person name="Ogura Y."/>
            <person name="Fujitani Y."/>
            <person name="Takami H."/>
            <person name="Hayashi T."/>
            <person name="Sahin N."/>
            <person name="Tani A."/>
        </authorList>
    </citation>
    <scope>NUCLEOTIDE SEQUENCE</scope>
    <source>
        <strain evidence="3">KCTC 52305</strain>
    </source>
</reference>
<gene>
    <name evidence="3" type="ORF">OPKNFCMD_6270</name>
</gene>
<feature type="signal peptide" evidence="2">
    <location>
        <begin position="1"/>
        <end position="21"/>
    </location>
</feature>
<proteinExistence type="predicted"/>
<dbReference type="Proteomes" id="UP001055167">
    <property type="component" value="Unassembled WGS sequence"/>
</dbReference>
<evidence type="ECO:0000313" key="4">
    <source>
        <dbReference type="Proteomes" id="UP001055167"/>
    </source>
</evidence>
<comment type="caution">
    <text evidence="3">The sequence shown here is derived from an EMBL/GenBank/DDBJ whole genome shotgun (WGS) entry which is preliminary data.</text>
</comment>
<sequence length="84" mass="8646">MKTRIVLAAAVALMAATPAFAQGGSPYNRSGSQAGGPLAGAERAAGYPGGGPVVDGYVVYPRERGVLVREAPQYPVGTPYYYGR</sequence>